<dbReference type="PRINTS" id="PR01020">
    <property type="entry name" value="LPSBIOSNTHSS"/>
</dbReference>
<dbReference type="RefSeq" id="WP_184312334.1">
    <property type="nucleotide sequence ID" value="NZ_JACHEN010000028.1"/>
</dbReference>
<dbReference type="GO" id="GO:0005737">
    <property type="term" value="C:cytoplasm"/>
    <property type="evidence" value="ECO:0007669"/>
    <property type="project" value="UniProtKB-SubCell"/>
</dbReference>
<evidence type="ECO:0000313" key="11">
    <source>
        <dbReference type="EMBL" id="MBB6217825.1"/>
    </source>
</evidence>
<accession>A0A841L6A1</accession>
<reference evidence="11 12" key="1">
    <citation type="submission" date="2020-08" db="EMBL/GenBank/DDBJ databases">
        <title>Genomic Encyclopedia of Type Strains, Phase IV (KMG-IV): sequencing the most valuable type-strain genomes for metagenomic binning, comparative biology and taxonomic classification.</title>
        <authorList>
            <person name="Goeker M."/>
        </authorList>
    </citation>
    <scope>NUCLEOTIDE SEQUENCE [LARGE SCALE GENOMIC DNA]</scope>
    <source>
        <strain evidence="11 12">DSM 103526</strain>
    </source>
</reference>
<feature type="binding site" evidence="9">
    <location>
        <position position="9"/>
    </location>
    <ligand>
        <name>substrate</name>
    </ligand>
</feature>
<dbReference type="EMBL" id="JACHEN010000028">
    <property type="protein sequence ID" value="MBB6217825.1"/>
    <property type="molecule type" value="Genomic_DNA"/>
</dbReference>
<feature type="binding site" evidence="9">
    <location>
        <begin position="88"/>
        <end position="90"/>
    </location>
    <ligand>
        <name>ATP</name>
        <dbReference type="ChEBI" id="CHEBI:30616"/>
    </ligand>
</feature>
<keyword evidence="4 9" id="KW-0547">Nucleotide-binding</keyword>
<dbReference type="NCBIfam" id="TIGR00125">
    <property type="entry name" value="cyt_tran_rel"/>
    <property type="match status" value="1"/>
</dbReference>
<feature type="binding site" evidence="9">
    <location>
        <position position="41"/>
    </location>
    <ligand>
        <name>substrate</name>
    </ligand>
</feature>
<keyword evidence="6 9" id="KW-0460">Magnesium</keyword>
<proteinExistence type="inferred from homology"/>
<comment type="cofactor">
    <cofactor evidence="9">
        <name>Mg(2+)</name>
        <dbReference type="ChEBI" id="CHEBI:18420"/>
    </cofactor>
</comment>
<comment type="caution">
    <text evidence="11">The sequence shown here is derived from an EMBL/GenBank/DDBJ whole genome shotgun (WGS) entry which is preliminary data.</text>
</comment>
<dbReference type="PANTHER" id="PTHR21342">
    <property type="entry name" value="PHOSPHOPANTETHEINE ADENYLYLTRANSFERASE"/>
    <property type="match status" value="1"/>
</dbReference>
<evidence type="ECO:0000256" key="2">
    <source>
        <dbReference type="ARBA" id="ARBA00022679"/>
    </source>
</evidence>
<dbReference type="Gene3D" id="3.40.50.620">
    <property type="entry name" value="HUPs"/>
    <property type="match status" value="1"/>
</dbReference>
<dbReference type="InterPro" id="IPR001980">
    <property type="entry name" value="PPAT"/>
</dbReference>
<comment type="catalytic activity">
    <reaction evidence="8 9">
        <text>(R)-4'-phosphopantetheine + ATP + H(+) = 3'-dephospho-CoA + diphosphate</text>
        <dbReference type="Rhea" id="RHEA:19801"/>
        <dbReference type="ChEBI" id="CHEBI:15378"/>
        <dbReference type="ChEBI" id="CHEBI:30616"/>
        <dbReference type="ChEBI" id="CHEBI:33019"/>
        <dbReference type="ChEBI" id="CHEBI:57328"/>
        <dbReference type="ChEBI" id="CHEBI:61723"/>
        <dbReference type="EC" id="2.7.7.3"/>
    </reaction>
</comment>
<evidence type="ECO:0000256" key="4">
    <source>
        <dbReference type="ARBA" id="ARBA00022741"/>
    </source>
</evidence>
<evidence type="ECO:0000256" key="3">
    <source>
        <dbReference type="ARBA" id="ARBA00022695"/>
    </source>
</evidence>
<keyword evidence="7 9" id="KW-0173">Coenzyme A biosynthesis</keyword>
<gene>
    <name evidence="9" type="primary">coaD</name>
    <name evidence="11" type="ORF">HNQ80_003948</name>
</gene>
<evidence type="ECO:0000313" key="12">
    <source>
        <dbReference type="Proteomes" id="UP000579281"/>
    </source>
</evidence>
<dbReference type="PANTHER" id="PTHR21342:SF1">
    <property type="entry name" value="PHOSPHOPANTETHEINE ADENYLYLTRANSFERASE"/>
    <property type="match status" value="1"/>
</dbReference>
<feature type="binding site" evidence="9">
    <location>
        <position position="73"/>
    </location>
    <ligand>
        <name>substrate</name>
    </ligand>
</feature>
<dbReference type="InterPro" id="IPR014729">
    <property type="entry name" value="Rossmann-like_a/b/a_fold"/>
</dbReference>
<keyword evidence="1 9" id="KW-0963">Cytoplasm</keyword>
<dbReference type="CDD" id="cd02163">
    <property type="entry name" value="PPAT"/>
    <property type="match status" value="1"/>
</dbReference>
<keyword evidence="5 9" id="KW-0067">ATP-binding</keyword>
<evidence type="ECO:0000256" key="1">
    <source>
        <dbReference type="ARBA" id="ARBA00022490"/>
    </source>
</evidence>
<evidence type="ECO:0000256" key="8">
    <source>
        <dbReference type="ARBA" id="ARBA00029346"/>
    </source>
</evidence>
<keyword evidence="2 9" id="KW-0808">Transferase</keyword>
<dbReference type="HAMAP" id="MF_00151">
    <property type="entry name" value="PPAT_bact"/>
    <property type="match status" value="1"/>
</dbReference>
<name>A0A841L6A1_9FIRM</name>
<comment type="function">
    <text evidence="9">Reversibly transfers an adenylyl group from ATP to 4'-phosphopantetheine, yielding dephospho-CoA (dPCoA) and pyrophosphate.</text>
</comment>
<dbReference type="AlphaFoldDB" id="A0A841L6A1"/>
<feature type="domain" description="Cytidyltransferase-like" evidence="10">
    <location>
        <begin position="5"/>
        <end position="133"/>
    </location>
</feature>
<feature type="binding site" evidence="9">
    <location>
        <position position="17"/>
    </location>
    <ligand>
        <name>ATP</name>
        <dbReference type="ChEBI" id="CHEBI:30616"/>
    </ligand>
</feature>
<protein>
    <recommendedName>
        <fullName evidence="9">Phosphopantetheine adenylyltransferase</fullName>
        <ecNumber evidence="9">2.7.7.3</ecNumber>
    </recommendedName>
    <alternativeName>
        <fullName evidence="9">Dephospho-CoA pyrophosphorylase</fullName>
    </alternativeName>
    <alternativeName>
        <fullName evidence="9">Pantetheine-phosphate adenylyltransferase</fullName>
        <shortName evidence="9">PPAT</shortName>
    </alternativeName>
</protein>
<comment type="subunit">
    <text evidence="9">Homohexamer.</text>
</comment>
<dbReference type="InterPro" id="IPR004821">
    <property type="entry name" value="Cyt_trans-like"/>
</dbReference>
<feature type="binding site" evidence="9">
    <location>
        <position position="87"/>
    </location>
    <ligand>
        <name>substrate</name>
    </ligand>
</feature>
<comment type="subcellular location">
    <subcellularLocation>
        <location evidence="9">Cytoplasm</location>
    </subcellularLocation>
</comment>
<dbReference type="UniPathway" id="UPA00241">
    <property type="reaction ID" value="UER00355"/>
</dbReference>
<dbReference type="NCBIfam" id="TIGR01510">
    <property type="entry name" value="coaD_prev_kdtB"/>
    <property type="match status" value="1"/>
</dbReference>
<keyword evidence="12" id="KW-1185">Reference proteome</keyword>
<dbReference type="Proteomes" id="UP000579281">
    <property type="component" value="Unassembled WGS sequence"/>
</dbReference>
<dbReference type="GO" id="GO:0004595">
    <property type="term" value="F:pantetheine-phosphate adenylyltransferase activity"/>
    <property type="evidence" value="ECO:0007669"/>
    <property type="project" value="UniProtKB-UniRule"/>
</dbReference>
<evidence type="ECO:0000256" key="6">
    <source>
        <dbReference type="ARBA" id="ARBA00022842"/>
    </source>
</evidence>
<dbReference type="SUPFAM" id="SSF52374">
    <property type="entry name" value="Nucleotidylyl transferase"/>
    <property type="match status" value="1"/>
</dbReference>
<dbReference type="GO" id="GO:0005524">
    <property type="term" value="F:ATP binding"/>
    <property type="evidence" value="ECO:0007669"/>
    <property type="project" value="UniProtKB-KW"/>
</dbReference>
<dbReference type="GO" id="GO:0015937">
    <property type="term" value="P:coenzyme A biosynthetic process"/>
    <property type="evidence" value="ECO:0007669"/>
    <property type="project" value="UniProtKB-UniRule"/>
</dbReference>
<dbReference type="Pfam" id="PF01467">
    <property type="entry name" value="CTP_transf_like"/>
    <property type="match status" value="1"/>
</dbReference>
<feature type="binding site" evidence="9">
    <location>
        <begin position="9"/>
        <end position="10"/>
    </location>
    <ligand>
        <name>ATP</name>
        <dbReference type="ChEBI" id="CHEBI:30616"/>
    </ligand>
</feature>
<sequence length="159" mass="18002">MRIAVYPGSFDPVTNGHLDIIKRSSKLFDKVIVAVLHNANKTPLFTVEEKMDLLFQVTKDIQNVEIDSFSGLLADYVTKNNISSIVKGLRAVSDFEYELQMALMNRKLNPDVETIFMMTSGEYSYLSSSLVKEVFRFNGCIKGLVPDEVIEAMKKKVRL</sequence>
<evidence type="ECO:0000256" key="9">
    <source>
        <dbReference type="HAMAP-Rule" id="MF_00151"/>
    </source>
</evidence>
<comment type="pathway">
    <text evidence="9">Cofactor biosynthesis; coenzyme A biosynthesis; CoA from (R)-pantothenate: step 4/5.</text>
</comment>
<organism evidence="11 12">
    <name type="scientific">Anaerosolibacter carboniphilus</name>
    <dbReference type="NCBI Taxonomy" id="1417629"/>
    <lineage>
        <taxon>Bacteria</taxon>
        <taxon>Bacillati</taxon>
        <taxon>Bacillota</taxon>
        <taxon>Clostridia</taxon>
        <taxon>Peptostreptococcales</taxon>
        <taxon>Thermotaleaceae</taxon>
        <taxon>Anaerosolibacter</taxon>
    </lineage>
</organism>
<evidence type="ECO:0000256" key="7">
    <source>
        <dbReference type="ARBA" id="ARBA00022993"/>
    </source>
</evidence>
<feature type="binding site" evidence="9">
    <location>
        <position position="98"/>
    </location>
    <ligand>
        <name>ATP</name>
        <dbReference type="ChEBI" id="CHEBI:30616"/>
    </ligand>
</feature>
<comment type="similarity">
    <text evidence="9">Belongs to the bacterial CoaD family.</text>
</comment>
<feature type="binding site" evidence="9">
    <location>
        <begin position="123"/>
        <end position="129"/>
    </location>
    <ligand>
        <name>ATP</name>
        <dbReference type="ChEBI" id="CHEBI:30616"/>
    </ligand>
</feature>
<keyword evidence="3 9" id="KW-0548">Nucleotidyltransferase</keyword>
<evidence type="ECO:0000259" key="10">
    <source>
        <dbReference type="Pfam" id="PF01467"/>
    </source>
</evidence>
<evidence type="ECO:0000256" key="5">
    <source>
        <dbReference type="ARBA" id="ARBA00022840"/>
    </source>
</evidence>
<dbReference type="EC" id="2.7.7.3" evidence="9"/>
<feature type="site" description="Transition state stabilizer" evidence="9">
    <location>
        <position position="17"/>
    </location>
</feature>